<gene>
    <name evidence="2" type="ORF">BCR38DRAFT_426536</name>
</gene>
<protein>
    <recommendedName>
        <fullName evidence="4">Secreted protein</fullName>
    </recommendedName>
</protein>
<dbReference type="InParanoid" id="A0A1Y2E7H0"/>
<evidence type="ECO:0000313" key="3">
    <source>
        <dbReference type="Proteomes" id="UP000193689"/>
    </source>
</evidence>
<dbReference type="Proteomes" id="UP000193689">
    <property type="component" value="Unassembled WGS sequence"/>
</dbReference>
<feature type="chain" id="PRO_5012711432" description="Secreted protein" evidence="1">
    <location>
        <begin position="21"/>
        <end position="115"/>
    </location>
</feature>
<evidence type="ECO:0000313" key="2">
    <source>
        <dbReference type="EMBL" id="ORY67274.1"/>
    </source>
</evidence>
<keyword evidence="1" id="KW-0732">Signal</keyword>
<keyword evidence="3" id="KW-1185">Reference proteome</keyword>
<reference evidence="2 3" key="1">
    <citation type="submission" date="2016-07" db="EMBL/GenBank/DDBJ databases">
        <title>Pervasive Adenine N6-methylation of Active Genes in Fungi.</title>
        <authorList>
            <consortium name="DOE Joint Genome Institute"/>
            <person name="Mondo S.J."/>
            <person name="Dannebaum R.O."/>
            <person name="Kuo R.C."/>
            <person name="Labutti K."/>
            <person name="Haridas S."/>
            <person name="Kuo A."/>
            <person name="Salamov A."/>
            <person name="Ahrendt S.R."/>
            <person name="Lipzen A."/>
            <person name="Sullivan W."/>
            <person name="Andreopoulos W.B."/>
            <person name="Clum A."/>
            <person name="Lindquist E."/>
            <person name="Daum C."/>
            <person name="Ramamoorthy G.K."/>
            <person name="Gryganskyi A."/>
            <person name="Culley D."/>
            <person name="Magnuson J.K."/>
            <person name="James T.Y."/>
            <person name="O'Malley M.A."/>
            <person name="Stajich J.E."/>
            <person name="Spatafora J.W."/>
            <person name="Visel A."/>
            <person name="Grigoriev I.V."/>
        </authorList>
    </citation>
    <scope>NUCLEOTIDE SEQUENCE [LARGE SCALE GENOMIC DNA]</scope>
    <source>
        <strain evidence="2 3">CBS 129021</strain>
    </source>
</reference>
<sequence>MVSFATSSMLLLHFYSPSLSAIIPQWLLAWVLGRNLSQICICDEKPFLFVGLSVRLMGTPGPISVQLRGSDFLFSASRSIDDSNLAISPLSPLLYPCCRFSMRAKLWTKTLAYPY</sequence>
<proteinExistence type="predicted"/>
<dbReference type="EMBL" id="MCFJ01000004">
    <property type="protein sequence ID" value="ORY67274.1"/>
    <property type="molecule type" value="Genomic_DNA"/>
</dbReference>
<name>A0A1Y2E7H0_9PEZI</name>
<comment type="caution">
    <text evidence="2">The sequence shown here is derived from an EMBL/GenBank/DDBJ whole genome shotgun (WGS) entry which is preliminary data.</text>
</comment>
<dbReference type="GeneID" id="63775993"/>
<dbReference type="RefSeq" id="XP_040717898.1">
    <property type="nucleotide sequence ID" value="XM_040859781.1"/>
</dbReference>
<evidence type="ECO:0008006" key="4">
    <source>
        <dbReference type="Google" id="ProtNLM"/>
    </source>
</evidence>
<accession>A0A1Y2E7H0</accession>
<organism evidence="2 3">
    <name type="scientific">Pseudomassariella vexata</name>
    <dbReference type="NCBI Taxonomy" id="1141098"/>
    <lineage>
        <taxon>Eukaryota</taxon>
        <taxon>Fungi</taxon>
        <taxon>Dikarya</taxon>
        <taxon>Ascomycota</taxon>
        <taxon>Pezizomycotina</taxon>
        <taxon>Sordariomycetes</taxon>
        <taxon>Xylariomycetidae</taxon>
        <taxon>Amphisphaeriales</taxon>
        <taxon>Pseudomassariaceae</taxon>
        <taxon>Pseudomassariella</taxon>
    </lineage>
</organism>
<feature type="signal peptide" evidence="1">
    <location>
        <begin position="1"/>
        <end position="20"/>
    </location>
</feature>
<evidence type="ECO:0000256" key="1">
    <source>
        <dbReference type="SAM" id="SignalP"/>
    </source>
</evidence>
<dbReference type="AlphaFoldDB" id="A0A1Y2E7H0"/>